<keyword evidence="3 6" id="KW-0010">Activator</keyword>
<evidence type="ECO:0000256" key="2">
    <source>
        <dbReference type="ARBA" id="ARBA00023015"/>
    </source>
</evidence>
<comment type="function">
    <text evidence="6">Component of the Mediator complex, a coactivator involved in the regulated transcription of nearly all RNA polymerase II-dependent genes. Mediator functions as a bridge to convey information from gene-specific regulatory proteins to the basal RNA polymerase II transcription machinery. Mediator is recruited to promoters by direct interactions with regulatory proteins and serves as a scaffold for the assembly of a functional preinitiation complex with RNA polymerase II and the general transcription factors.</text>
</comment>
<dbReference type="OMA" id="CDNYASF"/>
<dbReference type="InterPro" id="IPR021384">
    <property type="entry name" value="Mediator_Med21"/>
</dbReference>
<proteinExistence type="inferred from homology"/>
<protein>
    <recommendedName>
        <fullName evidence="6">Mediator of RNA polymerase II transcription subunit 21</fullName>
    </recommendedName>
</protein>
<dbReference type="GO" id="GO:0003712">
    <property type="term" value="F:transcription coregulator activity"/>
    <property type="evidence" value="ECO:0007669"/>
    <property type="project" value="TreeGrafter"/>
</dbReference>
<evidence type="ECO:0000313" key="8">
    <source>
        <dbReference type="EnsemblMetazoa" id="MESCA003832-PA"/>
    </source>
</evidence>
<evidence type="ECO:0000256" key="6">
    <source>
        <dbReference type="RuleBase" id="RU366036"/>
    </source>
</evidence>
<dbReference type="PANTHER" id="PTHR13381">
    <property type="entry name" value="RNA POLYMERASE II HOLOENZYME COMPONENT SRB7"/>
    <property type="match status" value="1"/>
</dbReference>
<evidence type="ECO:0000256" key="3">
    <source>
        <dbReference type="ARBA" id="ARBA00023159"/>
    </source>
</evidence>
<keyword evidence="9" id="KW-1185">Reference proteome</keyword>
<dbReference type="Pfam" id="PF11221">
    <property type="entry name" value="Med21"/>
    <property type="match status" value="1"/>
</dbReference>
<dbReference type="STRING" id="36166.T1GK21"/>
<comment type="similarity">
    <text evidence="6">Belongs to the Mediator complex subunit 21 family.</text>
</comment>
<organism evidence="8 9">
    <name type="scientific">Megaselia scalaris</name>
    <name type="common">Humpbacked fly</name>
    <name type="synonym">Phora scalaris</name>
    <dbReference type="NCBI Taxonomy" id="36166"/>
    <lineage>
        <taxon>Eukaryota</taxon>
        <taxon>Metazoa</taxon>
        <taxon>Ecdysozoa</taxon>
        <taxon>Arthropoda</taxon>
        <taxon>Hexapoda</taxon>
        <taxon>Insecta</taxon>
        <taxon>Pterygota</taxon>
        <taxon>Neoptera</taxon>
        <taxon>Endopterygota</taxon>
        <taxon>Diptera</taxon>
        <taxon>Brachycera</taxon>
        <taxon>Muscomorpha</taxon>
        <taxon>Platypezoidea</taxon>
        <taxon>Phoridae</taxon>
        <taxon>Megaseliini</taxon>
        <taxon>Megaselia</taxon>
    </lineage>
</organism>
<keyword evidence="7" id="KW-0175">Coiled coil</keyword>
<evidence type="ECO:0000256" key="1">
    <source>
        <dbReference type="ARBA" id="ARBA00004123"/>
    </source>
</evidence>
<dbReference type="EMBL" id="CAQQ02171742">
    <property type="status" value="NOT_ANNOTATED_CDS"/>
    <property type="molecule type" value="Genomic_DNA"/>
</dbReference>
<feature type="coiled-coil region" evidence="7">
    <location>
        <begin position="43"/>
        <end position="84"/>
    </location>
</feature>
<evidence type="ECO:0000256" key="5">
    <source>
        <dbReference type="ARBA" id="ARBA00023242"/>
    </source>
</evidence>
<keyword evidence="4 6" id="KW-0804">Transcription</keyword>
<comment type="subunit">
    <text evidence="6">Component of the Mediator complex.</text>
</comment>
<dbReference type="AlphaFoldDB" id="T1GK21"/>
<evidence type="ECO:0000256" key="7">
    <source>
        <dbReference type="SAM" id="Coils"/>
    </source>
</evidence>
<keyword evidence="2 6" id="KW-0805">Transcription regulation</keyword>
<reference evidence="8" key="2">
    <citation type="submission" date="2015-06" db="UniProtKB">
        <authorList>
            <consortium name="EnsemblMetazoa"/>
        </authorList>
    </citation>
    <scope>IDENTIFICATION</scope>
</reference>
<reference evidence="9" key="1">
    <citation type="submission" date="2013-02" db="EMBL/GenBank/DDBJ databases">
        <authorList>
            <person name="Hughes D."/>
        </authorList>
    </citation>
    <scope>NUCLEOTIDE SEQUENCE</scope>
    <source>
        <strain>Durham</strain>
        <strain evidence="9">NC isolate 2 -- Noor lab</strain>
    </source>
</reference>
<dbReference type="SUPFAM" id="SSF140718">
    <property type="entry name" value="Mediator hinge subcomplex-like"/>
    <property type="match status" value="1"/>
</dbReference>
<sequence length="93" mass="10506">MPSDEDFSQLFAQLISRCAKDIDTLVDSLPCEESSPELQNQSLKVLETENQQSAEKLDEVMESAMKLLKKIQDALEDIAQAQLNMQITFKNSK</sequence>
<dbReference type="InterPro" id="IPR037212">
    <property type="entry name" value="Med7/Med21-like"/>
</dbReference>
<dbReference type="Gene3D" id="6.10.280.10">
    <property type="entry name" value="Mediator complex, subunit Med21"/>
    <property type="match status" value="1"/>
</dbReference>
<keyword evidence="5 6" id="KW-0539">Nucleus</keyword>
<dbReference type="GO" id="GO:0016592">
    <property type="term" value="C:mediator complex"/>
    <property type="evidence" value="ECO:0007669"/>
    <property type="project" value="UniProtKB-UniRule"/>
</dbReference>
<evidence type="ECO:0000256" key="4">
    <source>
        <dbReference type="ARBA" id="ARBA00023163"/>
    </source>
</evidence>
<name>T1GK21_MEGSC</name>
<dbReference type="Proteomes" id="UP000015102">
    <property type="component" value="Unassembled WGS sequence"/>
</dbReference>
<evidence type="ECO:0000313" key="9">
    <source>
        <dbReference type="Proteomes" id="UP000015102"/>
    </source>
</evidence>
<dbReference type="GO" id="GO:0006357">
    <property type="term" value="P:regulation of transcription by RNA polymerase II"/>
    <property type="evidence" value="ECO:0007669"/>
    <property type="project" value="TreeGrafter"/>
</dbReference>
<dbReference type="HOGENOM" id="CLU_2402175_0_0_1"/>
<dbReference type="PANTHER" id="PTHR13381:SF0">
    <property type="entry name" value="MEDIATOR OF RNA POLYMERASE II TRANSCRIPTION SUBUNIT 21"/>
    <property type="match status" value="1"/>
</dbReference>
<comment type="subcellular location">
    <subcellularLocation>
        <location evidence="1 6">Nucleus</location>
    </subcellularLocation>
</comment>
<dbReference type="EnsemblMetazoa" id="MESCA003832-RA">
    <property type="protein sequence ID" value="MESCA003832-PA"/>
    <property type="gene ID" value="MESCA003832"/>
</dbReference>
<accession>T1GK21</accession>